<evidence type="ECO:0000256" key="3">
    <source>
        <dbReference type="ARBA" id="ARBA00023163"/>
    </source>
</evidence>
<feature type="domain" description="HTH gntR-type" evidence="4">
    <location>
        <begin position="4"/>
        <end position="71"/>
    </location>
</feature>
<dbReference type="SMART" id="SM00345">
    <property type="entry name" value="HTH_GNTR"/>
    <property type="match status" value="1"/>
</dbReference>
<keyword evidence="2" id="KW-0238">DNA-binding</keyword>
<dbReference type="InterPro" id="IPR000524">
    <property type="entry name" value="Tscrpt_reg_HTH_GntR"/>
</dbReference>
<accession>A0A429ZUH2</accession>
<dbReference type="OrthoDB" id="368257at2"/>
<evidence type="ECO:0000259" key="4">
    <source>
        <dbReference type="PROSITE" id="PS50949"/>
    </source>
</evidence>
<comment type="caution">
    <text evidence="5">The sequence shown here is derived from an EMBL/GenBank/DDBJ whole genome shotgun (WGS) entry which is preliminary data.</text>
</comment>
<organism evidence="5 6">
    <name type="scientific">Vagococcus salmoninarum</name>
    <dbReference type="NCBI Taxonomy" id="2739"/>
    <lineage>
        <taxon>Bacteria</taxon>
        <taxon>Bacillati</taxon>
        <taxon>Bacillota</taxon>
        <taxon>Bacilli</taxon>
        <taxon>Lactobacillales</taxon>
        <taxon>Enterococcaceae</taxon>
        <taxon>Vagococcus</taxon>
    </lineage>
</organism>
<reference evidence="5 6" key="1">
    <citation type="submission" date="2017-05" db="EMBL/GenBank/DDBJ databases">
        <title>Vagococcus spp. assemblies.</title>
        <authorList>
            <person name="Gulvik C.A."/>
        </authorList>
    </citation>
    <scope>NUCLEOTIDE SEQUENCE [LARGE SCALE GENOMIC DNA]</scope>
    <source>
        <strain evidence="5 6">NCFB 2777</strain>
    </source>
</reference>
<keyword evidence="1" id="KW-0805">Transcription regulation</keyword>
<dbReference type="Proteomes" id="UP000287239">
    <property type="component" value="Unassembled WGS sequence"/>
</dbReference>
<dbReference type="RefSeq" id="WP_126778522.1">
    <property type="nucleotide sequence ID" value="NZ_CP177121.1"/>
</dbReference>
<gene>
    <name evidence="5" type="ORF">CBF35_03220</name>
</gene>
<protein>
    <recommendedName>
        <fullName evidence="4">HTH gntR-type domain-containing protein</fullName>
    </recommendedName>
</protein>
<dbReference type="GeneID" id="98567366"/>
<dbReference type="SUPFAM" id="SSF46785">
    <property type="entry name" value="Winged helix' DNA-binding domain"/>
    <property type="match status" value="1"/>
</dbReference>
<name>A0A429ZUH2_9ENTE</name>
<dbReference type="EMBL" id="NGJU01000003">
    <property type="protein sequence ID" value="RST97273.1"/>
    <property type="molecule type" value="Genomic_DNA"/>
</dbReference>
<dbReference type="AlphaFoldDB" id="A0A429ZUH2"/>
<dbReference type="Gene3D" id="1.10.10.10">
    <property type="entry name" value="Winged helix-like DNA-binding domain superfamily/Winged helix DNA-binding domain"/>
    <property type="match status" value="1"/>
</dbReference>
<dbReference type="InterPro" id="IPR036388">
    <property type="entry name" value="WH-like_DNA-bd_sf"/>
</dbReference>
<evidence type="ECO:0000313" key="5">
    <source>
        <dbReference type="EMBL" id="RST97273.1"/>
    </source>
</evidence>
<dbReference type="GO" id="GO:0003700">
    <property type="term" value="F:DNA-binding transcription factor activity"/>
    <property type="evidence" value="ECO:0007669"/>
    <property type="project" value="InterPro"/>
</dbReference>
<dbReference type="CDD" id="cd07377">
    <property type="entry name" value="WHTH_GntR"/>
    <property type="match status" value="1"/>
</dbReference>
<dbReference type="InterPro" id="IPR036390">
    <property type="entry name" value="WH_DNA-bd_sf"/>
</dbReference>
<evidence type="ECO:0000256" key="1">
    <source>
        <dbReference type="ARBA" id="ARBA00023015"/>
    </source>
</evidence>
<dbReference type="Pfam" id="PF00392">
    <property type="entry name" value="GntR"/>
    <property type="match status" value="1"/>
</dbReference>
<evidence type="ECO:0000256" key="2">
    <source>
        <dbReference type="ARBA" id="ARBA00023125"/>
    </source>
</evidence>
<keyword evidence="6" id="KW-1185">Reference proteome</keyword>
<dbReference type="GO" id="GO:0003677">
    <property type="term" value="F:DNA binding"/>
    <property type="evidence" value="ECO:0007669"/>
    <property type="project" value="UniProtKB-KW"/>
</dbReference>
<evidence type="ECO:0000313" key="6">
    <source>
        <dbReference type="Proteomes" id="UP000287239"/>
    </source>
</evidence>
<proteinExistence type="predicted"/>
<dbReference type="PANTHER" id="PTHR43537:SF24">
    <property type="entry name" value="GLUCONATE OPERON TRANSCRIPTIONAL REPRESSOR"/>
    <property type="match status" value="1"/>
</dbReference>
<sequence>MRKKRVEERVYDYLKSQIDSGVIGENTKIIEADVAEALSISRSPVRGALKLLADEGYLKLAPYKGAVVESRQMTKTTYVEQLHVFELLLIQYLFQVESKGLELDYLKLAYALADLEKALKSKKGSKAKELQLIFFKELLVAQKNDYYKSLLVTILKALLKADFPELIEMRENSNLFYYHMKQMVKYLQEQKFPQGRREIRILVNSLTLAVIDQQELGATKKYEM</sequence>
<keyword evidence="3" id="KW-0804">Transcription</keyword>
<dbReference type="PROSITE" id="PS50949">
    <property type="entry name" value="HTH_GNTR"/>
    <property type="match status" value="1"/>
</dbReference>
<dbReference type="PANTHER" id="PTHR43537">
    <property type="entry name" value="TRANSCRIPTIONAL REGULATOR, GNTR FAMILY"/>
    <property type="match status" value="1"/>
</dbReference>